<dbReference type="SFLD" id="SFLDS00036">
    <property type="entry name" value="Aromatic_Prenyltransferase"/>
    <property type="match status" value="1"/>
</dbReference>
<evidence type="ECO:0000256" key="2">
    <source>
        <dbReference type="ARBA" id="ARBA00022679"/>
    </source>
</evidence>
<reference evidence="4" key="2">
    <citation type="submission" date="2019-04" db="EMBL/GenBank/DDBJ databases">
        <title>Friends and foes A comparative genomics study of 23 Aspergillus species from section Flavi.</title>
        <authorList>
            <consortium name="DOE Joint Genome Institute"/>
            <person name="Kjaerbolling I."/>
            <person name="Vesth T."/>
            <person name="Frisvad J.C."/>
            <person name="Nybo J.L."/>
            <person name="Theobald S."/>
            <person name="Kildgaard S."/>
            <person name="Isbrandt T."/>
            <person name="Kuo A."/>
            <person name="Sato A."/>
            <person name="Lyhne E.K."/>
            <person name="Kogle M.E."/>
            <person name="Wiebenga A."/>
            <person name="Kun R.S."/>
            <person name="Lubbers R.J."/>
            <person name="Makela M.R."/>
            <person name="Barry K."/>
            <person name="Chovatia M."/>
            <person name="Clum A."/>
            <person name="Daum C."/>
            <person name="Haridas S."/>
            <person name="He G."/>
            <person name="LaButti K."/>
            <person name="Lipzen A."/>
            <person name="Mondo S."/>
            <person name="Riley R."/>
            <person name="Salamov A."/>
            <person name="Simmons B.A."/>
            <person name="Magnuson J.K."/>
            <person name="Henrissat B."/>
            <person name="Mortensen U.H."/>
            <person name="Larsen T.O."/>
            <person name="Devries R.P."/>
            <person name="Grigoriev I.V."/>
            <person name="Machida M."/>
            <person name="Baker S.E."/>
            <person name="Andersen M.R."/>
        </authorList>
    </citation>
    <scope>NUCLEOTIDE SEQUENCE</scope>
    <source>
        <strain evidence="4">CBS 117612</strain>
    </source>
</reference>
<dbReference type="PANTHER" id="PTHR40627">
    <property type="entry name" value="INDOLE PRENYLTRANSFERASE TDIB-RELATED"/>
    <property type="match status" value="1"/>
</dbReference>
<dbReference type="SFLD" id="SFLDG01162">
    <property type="entry name" value="I"/>
    <property type="match status" value="1"/>
</dbReference>
<sequence>MAVDPSATCSHGLAAIPSAVETATTTSEAYQEIWWQKTVPLLAKMLSSTNMNPSHQEVYTSFFAQTLLPMLGPYPQQFRSVITRSGLPVEFSVNYQQHGGIDPVWRIGFEPVGKDSGSPEDPYNQAAISDLLRALARLQLAEYDTSLLDHFVTAHTVSVADRKLLQGQQMECNDTSRSQVAFGFDLKNGTIAVKGYTFPAMKCKATGKDFGTIVRESIAPLTDTFGSLPAFDLVDDYMMKTDGYSDVAFFSWDCVAPIRSRFKLYSATNDVVWSKVEEIWTLGGRVSDPTTLKGLYYLQRLWKLLRITEGYRAFNGGFDDGTDSTPTPIVWNYEMRPGALIPVTKFYFPIHGQNDITVVRGLAEFLQEIGLAEHGLGFEQTVREYYPELDLNKTACLTSWISFAYTEQTGVYLSVYYHSSLDYPWALDKDQ</sequence>
<keyword evidence="2" id="KW-0808">Transferase</keyword>
<name>A0A2G7FVV7_9EURO</name>
<evidence type="ECO:0008006" key="7">
    <source>
        <dbReference type="Google" id="ProtNLM"/>
    </source>
</evidence>
<feature type="binding site" evidence="3">
    <location>
        <position position="106"/>
    </location>
    <ligand>
        <name>dimethylallyl diphosphate</name>
        <dbReference type="ChEBI" id="CHEBI:57623"/>
    </ligand>
</feature>
<feature type="binding site" evidence="3">
    <location>
        <position position="265"/>
    </location>
    <ligand>
        <name>dimethylallyl diphosphate</name>
        <dbReference type="ChEBI" id="CHEBI:57623"/>
    </ligand>
</feature>
<reference evidence="5 6" key="1">
    <citation type="submission" date="2017-05" db="EMBL/GenBank/DDBJ databases">
        <title>Genome sequence for an aflatoxigenic pathogen of Argentinian peanut, Aspergillus arachidicola.</title>
        <authorList>
            <person name="Moore G."/>
            <person name="Beltz S.B."/>
            <person name="Mack B.M."/>
        </authorList>
    </citation>
    <scope>NUCLEOTIDE SEQUENCE [LARGE SCALE GENOMIC DNA]</scope>
    <source>
        <strain evidence="5 6">CBS 117610</strain>
    </source>
</reference>
<dbReference type="Proteomes" id="UP000325558">
    <property type="component" value="Unassembled WGS sequence"/>
</dbReference>
<dbReference type="EMBL" id="NEXV01000414">
    <property type="protein sequence ID" value="PIG84001.1"/>
    <property type="molecule type" value="Genomic_DNA"/>
</dbReference>
<feature type="binding site" evidence="3">
    <location>
        <position position="416"/>
    </location>
    <ligand>
        <name>dimethylallyl diphosphate</name>
        <dbReference type="ChEBI" id="CHEBI:57623"/>
    </ligand>
</feature>
<dbReference type="NCBIfam" id="TIGR03429">
    <property type="entry name" value="arom_pren_DMATS"/>
    <property type="match status" value="1"/>
</dbReference>
<comment type="similarity">
    <text evidence="1">Belongs to the tryptophan dimethylallyltransferase family.</text>
</comment>
<gene>
    <name evidence="5" type="ORF">AARAC_006324</name>
    <name evidence="4" type="ORF">BDV24DRAFT_147754</name>
</gene>
<dbReference type="GO" id="GO:0016765">
    <property type="term" value="F:transferase activity, transferring alkyl or aryl (other than methyl) groups"/>
    <property type="evidence" value="ECO:0007669"/>
    <property type="project" value="InterPro"/>
</dbReference>
<feature type="binding site" evidence="3">
    <location>
        <position position="90"/>
    </location>
    <ligand>
        <name>L-tryptophan</name>
        <dbReference type="ChEBI" id="CHEBI:57912"/>
    </ligand>
</feature>
<evidence type="ECO:0000313" key="5">
    <source>
        <dbReference type="EMBL" id="PIG84001.1"/>
    </source>
</evidence>
<proteinExistence type="inferred from homology"/>
<evidence type="ECO:0000256" key="3">
    <source>
        <dbReference type="PIRSR" id="PIRSR000509-1"/>
    </source>
</evidence>
<dbReference type="EMBL" id="ML737117">
    <property type="protein sequence ID" value="KAE8346093.1"/>
    <property type="molecule type" value="Genomic_DNA"/>
</dbReference>
<dbReference type="InterPro" id="IPR017795">
    <property type="entry name" value="ABBA_NscD-like"/>
</dbReference>
<dbReference type="Proteomes" id="UP000231358">
    <property type="component" value="Unassembled WGS sequence"/>
</dbReference>
<feature type="binding site" evidence="3">
    <location>
        <position position="194"/>
    </location>
    <ligand>
        <name>dimethylallyl diphosphate</name>
        <dbReference type="ChEBI" id="CHEBI:57623"/>
    </ligand>
</feature>
<evidence type="ECO:0000313" key="6">
    <source>
        <dbReference type="Proteomes" id="UP000231358"/>
    </source>
</evidence>
<feature type="binding site" evidence="3">
    <location>
        <position position="412"/>
    </location>
    <ligand>
        <name>dimethylallyl diphosphate</name>
        <dbReference type="ChEBI" id="CHEBI:57623"/>
    </ligand>
</feature>
<dbReference type="PANTHER" id="PTHR40627:SF3">
    <property type="entry name" value="PRENYLTRANSFERASE ASQH2-RELATED"/>
    <property type="match status" value="1"/>
</dbReference>
<evidence type="ECO:0000313" key="4">
    <source>
        <dbReference type="EMBL" id="KAE8346093.1"/>
    </source>
</evidence>
<dbReference type="GO" id="GO:0009820">
    <property type="term" value="P:alkaloid metabolic process"/>
    <property type="evidence" value="ECO:0007669"/>
    <property type="project" value="InterPro"/>
</dbReference>
<dbReference type="InterPro" id="IPR033964">
    <property type="entry name" value="ABBA"/>
</dbReference>
<dbReference type="OrthoDB" id="5392033at2759"/>
<accession>A0A2G7FVV7</accession>
<dbReference type="Pfam" id="PF11991">
    <property type="entry name" value="Trp_DMAT"/>
    <property type="match status" value="1"/>
</dbReference>
<feature type="binding site" evidence="3">
    <location>
        <position position="263"/>
    </location>
    <ligand>
        <name>dimethylallyl diphosphate</name>
        <dbReference type="ChEBI" id="CHEBI:57623"/>
    </ligand>
</feature>
<feature type="binding site" evidence="3">
    <location>
        <position position="196"/>
    </location>
    <ligand>
        <name>dimethylallyl diphosphate</name>
        <dbReference type="ChEBI" id="CHEBI:57623"/>
    </ligand>
</feature>
<keyword evidence="6" id="KW-1185">Reference proteome</keyword>
<organism evidence="5 6">
    <name type="scientific">Aspergillus arachidicola</name>
    <dbReference type="NCBI Taxonomy" id="656916"/>
    <lineage>
        <taxon>Eukaryota</taxon>
        <taxon>Fungi</taxon>
        <taxon>Dikarya</taxon>
        <taxon>Ascomycota</taxon>
        <taxon>Pezizomycotina</taxon>
        <taxon>Eurotiomycetes</taxon>
        <taxon>Eurotiomycetidae</taxon>
        <taxon>Eurotiales</taxon>
        <taxon>Aspergillaceae</taxon>
        <taxon>Aspergillus</taxon>
        <taxon>Aspergillus subgen. Circumdati</taxon>
    </lineage>
</organism>
<feature type="binding site" evidence="3">
    <location>
        <position position="261"/>
    </location>
    <ligand>
        <name>dimethylallyl diphosphate</name>
        <dbReference type="ChEBI" id="CHEBI:57623"/>
    </ligand>
</feature>
<evidence type="ECO:0000256" key="1">
    <source>
        <dbReference type="ARBA" id="ARBA00010209"/>
    </source>
</evidence>
<protein>
    <recommendedName>
        <fullName evidence="7">Tryptophan dimethylallyltransferase</fullName>
    </recommendedName>
</protein>
<feature type="binding site" evidence="3">
    <location>
        <position position="347"/>
    </location>
    <ligand>
        <name>dimethylallyl diphosphate</name>
        <dbReference type="ChEBI" id="CHEBI:57623"/>
    </ligand>
</feature>
<dbReference type="AlphaFoldDB" id="A0A2G7FVV7"/>
<dbReference type="InterPro" id="IPR012148">
    <property type="entry name" value="ABBA_DMATS-like"/>
</dbReference>
<dbReference type="CDD" id="cd13929">
    <property type="entry name" value="PT-DMATS_CymD"/>
    <property type="match status" value="1"/>
</dbReference>
<dbReference type="PIRSF" id="PIRSF000509">
    <property type="entry name" value="Trp_DMAT"/>
    <property type="match status" value="1"/>
</dbReference>